<dbReference type="PANTHER" id="PTHR19879">
    <property type="entry name" value="TRANSCRIPTION INITIATION FACTOR TFIID"/>
    <property type="match status" value="1"/>
</dbReference>
<gene>
    <name evidence="1" type="ORF">E0H45_23545</name>
</gene>
<dbReference type="OrthoDB" id="3795380at2"/>
<proteinExistence type="predicted"/>
<sequence length="926" mass="100415">MHNSLPGFAELPAPASGPDHFLAALRNADWSAFEPSRDLPPLRTALAELQQNHGVTDAHRFATEQIKSLGAVLRHPDGHLVEIDALALSPCGRYVAVGSWCGDDYDRGGVLQIWELDTGRCVNKLDGVPGGVGWPGYARSIQWSPDGQRVALAFNTNMVGLWDPFGADGEEPIGDASVTDGGSRPPDFAFAPDGTHAYIGMRAPREVHGCIAPLASGHFFYNAYDEEGPQPAWLAETLPAPIKARLGDNELFFEQVFWSRDGSRIYGYNRRSWAASIDVRSGQVVWLDGADTHGQAPAWSLDERLVAVHLDGRLLIADAQTGALVGELPGLPGASLSWGAGGRLAVVLNDHHFPRVVVHDPDGRSHHLHVAPKAADWELPDAGVWAWSPDGEFAACLTSADQIEIWSPGAYPEAVDIFDVPEDTAGVLWGAEGVLVAAGRTRLRFIEASTGDVLGEYVFLREPYASRPLELDGDDIGADLQYEEHGDPSFVLDDDTWAAAFAPGLVIAPEDRRDDLDELLAWVLDRRYSWPTWWGGLDIVPDAETAAGRLGAPYDEYLEPFVGAPETAPAETWPPPNTATVDDLFRLALDSVRPLRSGWDHHVSESLRHAARLRARRGEAQGAMELLAAVRTPAERLRGTADVALILAAAGRLDEARAVFTVTDSDIDAVLDEYNVAFIASSIGGAYTALGDAARGDAWFARAQAAIEPETNPGQHRLAVAWALVECGRIDEARTVWQGATTTPSTFYTTPFLAYLVRTGRDGLARELFSLKGTSGTDYVSYSEDGEQTYLGHLEEGWFDGWEGVEVLAALGRPDLVRDWARVFGDGYAYDDVLEKAEATARDRGPRPTPAEISGLVDEYGTLLKTPRARREHPTQLLVLQAAACRHLGAVMNLIPALPDDDFNGQPGSAFRALWIAATGVDVEPW</sequence>
<name>A0A4R0H6Q5_9ACTN</name>
<dbReference type="SMART" id="SM00320">
    <property type="entry name" value="WD40"/>
    <property type="match status" value="2"/>
</dbReference>
<dbReference type="RefSeq" id="WP_131340935.1">
    <property type="nucleotide sequence ID" value="NZ_SJJZ01000003.1"/>
</dbReference>
<organism evidence="1 2">
    <name type="scientific">Kribbella soli</name>
    <dbReference type="NCBI Taxonomy" id="1124743"/>
    <lineage>
        <taxon>Bacteria</taxon>
        <taxon>Bacillati</taxon>
        <taxon>Actinomycetota</taxon>
        <taxon>Actinomycetes</taxon>
        <taxon>Propionibacteriales</taxon>
        <taxon>Kribbellaceae</taxon>
        <taxon>Kribbella</taxon>
    </lineage>
</organism>
<evidence type="ECO:0000313" key="2">
    <source>
        <dbReference type="Proteomes" id="UP000292346"/>
    </source>
</evidence>
<dbReference type="EMBL" id="SJJZ01000003">
    <property type="protein sequence ID" value="TCC05044.1"/>
    <property type="molecule type" value="Genomic_DNA"/>
</dbReference>
<dbReference type="InterPro" id="IPR001680">
    <property type="entry name" value="WD40_rpt"/>
</dbReference>
<accession>A0A4R0H6Q5</accession>
<dbReference type="PANTHER" id="PTHR19879:SF9">
    <property type="entry name" value="TRANSCRIPTION INITIATION FACTOR TFIID SUBUNIT 5"/>
    <property type="match status" value="1"/>
</dbReference>
<dbReference type="Gene3D" id="2.130.10.10">
    <property type="entry name" value="YVTN repeat-like/Quinoprotein amine dehydrogenase"/>
    <property type="match status" value="2"/>
</dbReference>
<dbReference type="Proteomes" id="UP000292346">
    <property type="component" value="Unassembled WGS sequence"/>
</dbReference>
<dbReference type="SUPFAM" id="SSF82171">
    <property type="entry name" value="DPP6 N-terminal domain-like"/>
    <property type="match status" value="1"/>
</dbReference>
<reference evidence="1 2" key="1">
    <citation type="submission" date="2019-02" db="EMBL/GenBank/DDBJ databases">
        <title>Kribbella capetownensis sp. nov. and Kribbella speibonae sp. nov., isolated from soil.</title>
        <authorList>
            <person name="Curtis S.M."/>
            <person name="Norton I."/>
            <person name="Everest G.J."/>
            <person name="Meyers P.R."/>
        </authorList>
    </citation>
    <scope>NUCLEOTIDE SEQUENCE [LARGE SCALE GENOMIC DNA]</scope>
    <source>
        <strain evidence="1 2">KCTC 29219</strain>
    </source>
</reference>
<protein>
    <submittedName>
        <fullName evidence="1">WD40 repeat domain-containing protein</fullName>
    </submittedName>
</protein>
<evidence type="ECO:0000313" key="1">
    <source>
        <dbReference type="EMBL" id="TCC05044.1"/>
    </source>
</evidence>
<keyword evidence="2" id="KW-1185">Reference proteome</keyword>
<comment type="caution">
    <text evidence="1">The sequence shown here is derived from an EMBL/GenBank/DDBJ whole genome shotgun (WGS) entry which is preliminary data.</text>
</comment>
<dbReference type="InterPro" id="IPR015943">
    <property type="entry name" value="WD40/YVTN_repeat-like_dom_sf"/>
</dbReference>
<dbReference type="AlphaFoldDB" id="A0A4R0H6Q5"/>